<dbReference type="PANTHER" id="PTHR38101">
    <property type="entry name" value="UPF0307 PROTEIN YJGA"/>
    <property type="match status" value="1"/>
</dbReference>
<gene>
    <name evidence="1" type="ORF">DGMP_09860</name>
</gene>
<reference evidence="1" key="1">
    <citation type="submission" date="2020-09" db="EMBL/GenBank/DDBJ databases">
        <title>Desulfogranum mesoprofundum gen. nov., sp. nov., a novel mesophilic, sulfate-reducing chemolithoautotroph isolated from a deep-sea hydrothermal vent chimney in the Suiyo Seamount.</title>
        <authorList>
            <person name="Hashimoto Y."/>
            <person name="Nakagawa S."/>
        </authorList>
    </citation>
    <scope>NUCLEOTIDE SEQUENCE</scope>
    <source>
        <strain evidence="1">KT2</strain>
    </source>
</reference>
<accession>A0A8D5FJX2</accession>
<protein>
    <recommendedName>
        <fullName evidence="3">DUF615 domain-containing protein</fullName>
    </recommendedName>
</protein>
<dbReference type="AlphaFoldDB" id="A0A8D5FJX2"/>
<dbReference type="CDD" id="cd16331">
    <property type="entry name" value="YjgA-like"/>
    <property type="match status" value="1"/>
</dbReference>
<dbReference type="PANTHER" id="PTHR38101:SF1">
    <property type="entry name" value="UPF0307 PROTEIN YJGA"/>
    <property type="match status" value="1"/>
</dbReference>
<organism evidence="1 2">
    <name type="scientific">Desulfomarina profundi</name>
    <dbReference type="NCBI Taxonomy" id="2772557"/>
    <lineage>
        <taxon>Bacteria</taxon>
        <taxon>Pseudomonadati</taxon>
        <taxon>Thermodesulfobacteriota</taxon>
        <taxon>Desulfobulbia</taxon>
        <taxon>Desulfobulbales</taxon>
        <taxon>Desulfobulbaceae</taxon>
        <taxon>Desulfomarina</taxon>
    </lineage>
</organism>
<dbReference type="Proteomes" id="UP000826725">
    <property type="component" value="Chromosome"/>
</dbReference>
<evidence type="ECO:0000313" key="2">
    <source>
        <dbReference type="Proteomes" id="UP000826725"/>
    </source>
</evidence>
<dbReference type="KEGG" id="dbk:DGMP_09860"/>
<name>A0A8D5FJX2_9BACT</name>
<dbReference type="Pfam" id="PF04751">
    <property type="entry name" value="DarP"/>
    <property type="match status" value="1"/>
</dbReference>
<dbReference type="RefSeq" id="WP_228856434.1">
    <property type="nucleotide sequence ID" value="NZ_AP024086.1"/>
</dbReference>
<evidence type="ECO:0008006" key="3">
    <source>
        <dbReference type="Google" id="ProtNLM"/>
    </source>
</evidence>
<dbReference type="GO" id="GO:0005829">
    <property type="term" value="C:cytosol"/>
    <property type="evidence" value="ECO:0007669"/>
    <property type="project" value="TreeGrafter"/>
</dbReference>
<dbReference type="InterPro" id="IPR006839">
    <property type="entry name" value="DarP"/>
</dbReference>
<proteinExistence type="predicted"/>
<keyword evidence="2" id="KW-1185">Reference proteome</keyword>
<evidence type="ECO:0000313" key="1">
    <source>
        <dbReference type="EMBL" id="BCL60293.1"/>
    </source>
</evidence>
<sequence>MTERISKSARKRRFKQEEAAAEELSRLSDRDLKVFPGGEAVRSEIIACRGLKGGARKRQVKYLAKVMRQDSMDDLLDYLAEKKGSAVKRTMAHKEAERLRDVVINEAMDFQQFCLQNGEEWEPDWPGDEIASIVAAYPLNERELRQSVFQYTRTRIHSHYREVFRILKAAVDKKDMLDRISPEKT</sequence>
<dbReference type="EMBL" id="AP024086">
    <property type="protein sequence ID" value="BCL60293.1"/>
    <property type="molecule type" value="Genomic_DNA"/>
</dbReference>